<name>A0A1G6WXA2_9ACTN</name>
<evidence type="ECO:0000313" key="6">
    <source>
        <dbReference type="Proteomes" id="UP000198546"/>
    </source>
</evidence>
<dbReference type="PANTHER" id="PTHR42693">
    <property type="entry name" value="ARYLSULFATASE FAMILY MEMBER"/>
    <property type="match status" value="1"/>
</dbReference>
<evidence type="ECO:0000259" key="4">
    <source>
        <dbReference type="Pfam" id="PF00884"/>
    </source>
</evidence>
<evidence type="ECO:0000256" key="2">
    <source>
        <dbReference type="ARBA" id="ARBA00022801"/>
    </source>
</evidence>
<evidence type="ECO:0000256" key="1">
    <source>
        <dbReference type="ARBA" id="ARBA00008779"/>
    </source>
</evidence>
<comment type="similarity">
    <text evidence="1">Belongs to the sulfatase family.</text>
</comment>
<dbReference type="SUPFAM" id="SSF53649">
    <property type="entry name" value="Alkaline phosphatase-like"/>
    <property type="match status" value="1"/>
</dbReference>
<dbReference type="InterPro" id="IPR017850">
    <property type="entry name" value="Alkaline_phosphatase_core_sf"/>
</dbReference>
<protein>
    <submittedName>
        <fullName evidence="5">Arylsulfatase A</fullName>
    </submittedName>
</protein>
<dbReference type="STRING" id="675864.SAMN04489747_1549"/>
<feature type="domain" description="Sulfatase N-terminal" evidence="4">
    <location>
        <begin position="15"/>
        <end position="348"/>
    </location>
</feature>
<dbReference type="GO" id="GO:0004065">
    <property type="term" value="F:arylsulfatase activity"/>
    <property type="evidence" value="ECO:0007669"/>
    <property type="project" value="TreeGrafter"/>
</dbReference>
<reference evidence="5 6" key="1">
    <citation type="submission" date="2016-10" db="EMBL/GenBank/DDBJ databases">
        <authorList>
            <person name="de Groot N.N."/>
        </authorList>
    </citation>
    <scope>NUCLEOTIDE SEQUENCE [LARGE SCALE GENOMIC DNA]</scope>
    <source>
        <strain evidence="5 6">MON 2.2</strain>
    </source>
</reference>
<dbReference type="Pfam" id="PF00884">
    <property type="entry name" value="Sulfatase"/>
    <property type="match status" value="1"/>
</dbReference>
<gene>
    <name evidence="5" type="ORF">SAMN04489747_1549</name>
</gene>
<dbReference type="Gene3D" id="3.40.720.10">
    <property type="entry name" value="Alkaline Phosphatase, subunit A"/>
    <property type="match status" value="1"/>
</dbReference>
<dbReference type="InterPro" id="IPR000917">
    <property type="entry name" value="Sulfatase_N"/>
</dbReference>
<dbReference type="PANTHER" id="PTHR42693:SF53">
    <property type="entry name" value="ENDO-4-O-SULFATASE"/>
    <property type="match status" value="1"/>
</dbReference>
<evidence type="ECO:0000256" key="3">
    <source>
        <dbReference type="SAM" id="MobiDB-lite"/>
    </source>
</evidence>
<proteinExistence type="inferred from homology"/>
<feature type="region of interest" description="Disordered" evidence="3">
    <location>
        <begin position="493"/>
        <end position="515"/>
    </location>
</feature>
<sequence length="515" mass="56735">MAPTEPTRPTAGRRPDVLLVMTDQHRAGLTARSGYPLDTMPFTDSLAAGGTDLVRAYTPNPTCVPARTSMLTGRFPSAHRVRQNSTARHACYDADLLDVLRGAGYRLHFAGKPHIHRGPDDFDAWAGPYWHTGGPQHSEEHAAFDAWLDGLDHGPSEVATPFPVQAQLPHRIVDQALADLARHTGPEPVFTWVSFPEPHNPYQVPEPYFSLFAEEDVPDRLAGPEVAERKGGDTAWLRRLVEEKRPGYDLLWRRYAASYLGMLRLLDDELRRLVTAVRERRPDTLVLLVSDHGDYVGEYGLQRKGAGLPELLVRIPMVVHGPGVAAQTREELVSLVDVLPTLCELLGADVPAGVQGRSLAPLLAGEAVPPGEFGSIYAEVGFGGARYGPEERPPLHFDYAGTSYDELNSVTMSGGQRMVRAGDWKLVADDEGRLELYDLSEDPVELVDLSEDPARAGVLLALTRLLAAWMIRVGDELPTGAYTAKRPPHGWRWAEHGPPLPAAEHHTDRSPRRDR</sequence>
<dbReference type="RefSeq" id="WP_269457590.1">
    <property type="nucleotide sequence ID" value="NZ_LT629688.1"/>
</dbReference>
<dbReference type="InterPro" id="IPR050738">
    <property type="entry name" value="Sulfatase"/>
</dbReference>
<dbReference type="EMBL" id="LT629688">
    <property type="protein sequence ID" value="SDD70283.1"/>
    <property type="molecule type" value="Genomic_DNA"/>
</dbReference>
<organism evidence="5 6">
    <name type="scientific">Auraticoccus monumenti</name>
    <dbReference type="NCBI Taxonomy" id="675864"/>
    <lineage>
        <taxon>Bacteria</taxon>
        <taxon>Bacillati</taxon>
        <taxon>Actinomycetota</taxon>
        <taxon>Actinomycetes</taxon>
        <taxon>Propionibacteriales</taxon>
        <taxon>Propionibacteriaceae</taxon>
        <taxon>Auraticoccus</taxon>
    </lineage>
</organism>
<evidence type="ECO:0000313" key="5">
    <source>
        <dbReference type="EMBL" id="SDD70283.1"/>
    </source>
</evidence>
<accession>A0A1G6WXA2</accession>
<keyword evidence="2" id="KW-0378">Hydrolase</keyword>
<dbReference type="AlphaFoldDB" id="A0A1G6WXA2"/>
<dbReference type="Proteomes" id="UP000198546">
    <property type="component" value="Chromosome i"/>
</dbReference>
<feature type="compositionally biased region" description="Basic and acidic residues" evidence="3">
    <location>
        <begin position="503"/>
        <end position="515"/>
    </location>
</feature>
<keyword evidence="6" id="KW-1185">Reference proteome</keyword>